<gene>
    <name evidence="2" type="ORF">GCM10012275_50150</name>
</gene>
<protein>
    <submittedName>
        <fullName evidence="2">Uncharacterized protein</fullName>
    </submittedName>
</protein>
<name>A0A8J3CCD1_9PSEU</name>
<organism evidence="2 3">
    <name type="scientific">Longimycelium tulufanense</name>
    <dbReference type="NCBI Taxonomy" id="907463"/>
    <lineage>
        <taxon>Bacteria</taxon>
        <taxon>Bacillati</taxon>
        <taxon>Actinomycetota</taxon>
        <taxon>Actinomycetes</taxon>
        <taxon>Pseudonocardiales</taxon>
        <taxon>Pseudonocardiaceae</taxon>
        <taxon>Longimycelium</taxon>
    </lineage>
</organism>
<dbReference type="AlphaFoldDB" id="A0A8J3CCD1"/>
<reference evidence="2" key="2">
    <citation type="submission" date="2020-09" db="EMBL/GenBank/DDBJ databases">
        <authorList>
            <person name="Sun Q."/>
            <person name="Zhou Y."/>
        </authorList>
    </citation>
    <scope>NUCLEOTIDE SEQUENCE</scope>
    <source>
        <strain evidence="2">CGMCC 4.5737</strain>
    </source>
</reference>
<accession>A0A8J3CCD1</accession>
<dbReference type="Proteomes" id="UP000637578">
    <property type="component" value="Unassembled WGS sequence"/>
</dbReference>
<dbReference type="EMBL" id="BMMK01000030">
    <property type="protein sequence ID" value="GGM73465.1"/>
    <property type="molecule type" value="Genomic_DNA"/>
</dbReference>
<dbReference type="PROSITE" id="PS51257">
    <property type="entry name" value="PROKAR_LIPOPROTEIN"/>
    <property type="match status" value="1"/>
</dbReference>
<evidence type="ECO:0000313" key="2">
    <source>
        <dbReference type="EMBL" id="GGM73465.1"/>
    </source>
</evidence>
<evidence type="ECO:0000256" key="1">
    <source>
        <dbReference type="SAM" id="SignalP"/>
    </source>
</evidence>
<reference evidence="2" key="1">
    <citation type="journal article" date="2014" name="Int. J. Syst. Evol. Microbiol.">
        <title>Complete genome sequence of Corynebacterium casei LMG S-19264T (=DSM 44701T), isolated from a smear-ripened cheese.</title>
        <authorList>
            <consortium name="US DOE Joint Genome Institute (JGI-PGF)"/>
            <person name="Walter F."/>
            <person name="Albersmeier A."/>
            <person name="Kalinowski J."/>
            <person name="Ruckert C."/>
        </authorList>
    </citation>
    <scope>NUCLEOTIDE SEQUENCE</scope>
    <source>
        <strain evidence="2">CGMCC 4.5737</strain>
    </source>
</reference>
<feature type="chain" id="PRO_5039401981" evidence="1">
    <location>
        <begin position="21"/>
        <end position="357"/>
    </location>
</feature>
<comment type="caution">
    <text evidence="2">The sequence shown here is derived from an EMBL/GenBank/DDBJ whole genome shotgun (WGS) entry which is preliminary data.</text>
</comment>
<keyword evidence="1" id="KW-0732">Signal</keyword>
<feature type="signal peptide" evidence="1">
    <location>
        <begin position="1"/>
        <end position="20"/>
    </location>
</feature>
<keyword evidence="3" id="KW-1185">Reference proteome</keyword>
<evidence type="ECO:0000313" key="3">
    <source>
        <dbReference type="Proteomes" id="UP000637578"/>
    </source>
</evidence>
<proteinExistence type="predicted"/>
<sequence>MSRTSRTVAAMALGFATLLAGCDKPVAGLPAAAVEPPATTPLEPPGRRLLPLRPVPMPAGESIAFLPRETTRQVLCQAIDEDKWADLLGGDVTRQVHDTFGCEVRGGGLRVRLDTTGGLYHAGVINLSGTEERTGDLGGRRARAVVTPDGKGISAAAVALTPAAESEEVLHNYVNSIRPTLTISVTAEEYGSEHRPTHEVMVEVAEEVVPAVTPQGPTFAVPDRKANGEIPFTEMPLVRKGRIVDMPLPHQGMQLCTLARELLGEHANEAKVTVTDIGRCILGTDRWNVYTYINHFSPLEDATELISGRPAAVGPHGDARVQLRDDAPGVLHTQVSRNAPVDPWAYAEEVTSRLLAG</sequence>
<dbReference type="RefSeq" id="WP_189060884.1">
    <property type="nucleotide sequence ID" value="NZ_BMMK01000030.1"/>
</dbReference>